<accession>A0AAD7HZ62</accession>
<protein>
    <submittedName>
        <fullName evidence="1">Uncharacterized protein</fullName>
    </submittedName>
</protein>
<organism evidence="1 2">
    <name type="scientific">Mycena metata</name>
    <dbReference type="NCBI Taxonomy" id="1033252"/>
    <lineage>
        <taxon>Eukaryota</taxon>
        <taxon>Fungi</taxon>
        <taxon>Dikarya</taxon>
        <taxon>Basidiomycota</taxon>
        <taxon>Agaricomycotina</taxon>
        <taxon>Agaricomycetes</taxon>
        <taxon>Agaricomycetidae</taxon>
        <taxon>Agaricales</taxon>
        <taxon>Marasmiineae</taxon>
        <taxon>Mycenaceae</taxon>
        <taxon>Mycena</taxon>
    </lineage>
</organism>
<evidence type="ECO:0000313" key="2">
    <source>
        <dbReference type="Proteomes" id="UP001215598"/>
    </source>
</evidence>
<gene>
    <name evidence="1" type="ORF">B0H16DRAFT_1329209</name>
</gene>
<dbReference type="Proteomes" id="UP001215598">
    <property type="component" value="Unassembled WGS sequence"/>
</dbReference>
<dbReference type="AlphaFoldDB" id="A0AAD7HZ62"/>
<comment type="caution">
    <text evidence="1">The sequence shown here is derived from an EMBL/GenBank/DDBJ whole genome shotgun (WGS) entry which is preliminary data.</text>
</comment>
<proteinExistence type="predicted"/>
<name>A0AAD7HZ62_9AGAR</name>
<sequence length="196" mass="22446">LGRRPAGYMPTFVDFGVYVQHRDAFLRSSRGYAALFYGGIVGRLARLVLSDFEDLACLDPSEDVLDAGARVASRNGEEALWYEALTEEEICLVCGVYMVETEDGQQLKYISWWPTPTAFWSSGLNTGWWNANCERWFVKRLKETKSPQVKLHTYSECKNKLRFSTAAHKVTMKNNELSAQYIAARLSEYTYTYFLS</sequence>
<dbReference type="EMBL" id="JARKIB010000151">
    <property type="protein sequence ID" value="KAJ7731655.1"/>
    <property type="molecule type" value="Genomic_DNA"/>
</dbReference>
<feature type="non-terminal residue" evidence="1">
    <location>
        <position position="196"/>
    </location>
</feature>
<keyword evidence="2" id="KW-1185">Reference proteome</keyword>
<evidence type="ECO:0000313" key="1">
    <source>
        <dbReference type="EMBL" id="KAJ7731655.1"/>
    </source>
</evidence>
<reference evidence="1" key="1">
    <citation type="submission" date="2023-03" db="EMBL/GenBank/DDBJ databases">
        <title>Massive genome expansion in bonnet fungi (Mycena s.s.) driven by repeated elements and novel gene families across ecological guilds.</title>
        <authorList>
            <consortium name="Lawrence Berkeley National Laboratory"/>
            <person name="Harder C.B."/>
            <person name="Miyauchi S."/>
            <person name="Viragh M."/>
            <person name="Kuo A."/>
            <person name="Thoen E."/>
            <person name="Andreopoulos B."/>
            <person name="Lu D."/>
            <person name="Skrede I."/>
            <person name="Drula E."/>
            <person name="Henrissat B."/>
            <person name="Morin E."/>
            <person name="Kohler A."/>
            <person name="Barry K."/>
            <person name="LaButti K."/>
            <person name="Morin E."/>
            <person name="Salamov A."/>
            <person name="Lipzen A."/>
            <person name="Mereny Z."/>
            <person name="Hegedus B."/>
            <person name="Baldrian P."/>
            <person name="Stursova M."/>
            <person name="Weitz H."/>
            <person name="Taylor A."/>
            <person name="Grigoriev I.V."/>
            <person name="Nagy L.G."/>
            <person name="Martin F."/>
            <person name="Kauserud H."/>
        </authorList>
    </citation>
    <scope>NUCLEOTIDE SEQUENCE</scope>
    <source>
        <strain evidence="1">CBHHK182m</strain>
    </source>
</reference>